<keyword evidence="3" id="KW-1185">Reference proteome</keyword>
<name>A0A9Q4B2Q9_SALAG</name>
<reference evidence="2" key="1">
    <citation type="submission" date="2020-06" db="EMBL/GenBank/DDBJ databases">
        <title>Insight into the genomes of haloalkaliphilic bacilli from Kenyan soda lakes.</title>
        <authorList>
            <person name="Mwirichia R."/>
            <person name="Villamizar G.C."/>
            <person name="Poehlein A."/>
            <person name="Mugweru J."/>
            <person name="Kipnyargis A."/>
            <person name="Kiplimo D."/>
            <person name="Orwa P."/>
            <person name="Daniel R."/>
        </authorList>
    </citation>
    <scope>NUCLEOTIDE SEQUENCE</scope>
    <source>
        <strain evidence="2">B1096_S55</strain>
    </source>
</reference>
<proteinExistence type="predicted"/>
<dbReference type="AlphaFoldDB" id="A0A9Q4B2Q9"/>
<dbReference type="GO" id="GO:0030288">
    <property type="term" value="C:outer membrane-bounded periplasmic space"/>
    <property type="evidence" value="ECO:0007669"/>
    <property type="project" value="TreeGrafter"/>
</dbReference>
<evidence type="ECO:0000256" key="1">
    <source>
        <dbReference type="ARBA" id="ARBA00022729"/>
    </source>
</evidence>
<protein>
    <submittedName>
        <fullName evidence="2">ABC transporter substrate-binding protein</fullName>
    </submittedName>
</protein>
<accession>A0A9Q4B2Q9</accession>
<organism evidence="2 3">
    <name type="scientific">Salipaludibacillus agaradhaerens</name>
    <name type="common">Bacillus agaradhaerens</name>
    <dbReference type="NCBI Taxonomy" id="76935"/>
    <lineage>
        <taxon>Bacteria</taxon>
        <taxon>Bacillati</taxon>
        <taxon>Bacillota</taxon>
        <taxon>Bacilli</taxon>
        <taxon>Bacillales</taxon>
        <taxon>Bacillaceae</taxon>
    </lineage>
</organism>
<dbReference type="CDD" id="cd13589">
    <property type="entry name" value="PBP2_polyamine_RpCGA009"/>
    <property type="match status" value="1"/>
</dbReference>
<dbReference type="Gene3D" id="3.40.190.10">
    <property type="entry name" value="Periplasmic binding protein-like II"/>
    <property type="match status" value="2"/>
</dbReference>
<dbReference type="SUPFAM" id="SSF53850">
    <property type="entry name" value="Periplasmic binding protein-like II"/>
    <property type="match status" value="1"/>
</dbReference>
<dbReference type="GO" id="GO:0015888">
    <property type="term" value="P:thiamine transport"/>
    <property type="evidence" value="ECO:0007669"/>
    <property type="project" value="TreeGrafter"/>
</dbReference>
<dbReference type="GO" id="GO:0030976">
    <property type="term" value="F:thiamine pyrophosphate binding"/>
    <property type="evidence" value="ECO:0007669"/>
    <property type="project" value="TreeGrafter"/>
</dbReference>
<comment type="caution">
    <text evidence="2">The sequence shown here is derived from an EMBL/GenBank/DDBJ whole genome shotgun (WGS) entry which is preliminary data.</text>
</comment>
<gene>
    <name evidence="2" type="ORF">HXA33_11920</name>
</gene>
<dbReference type="PANTHER" id="PTHR30006:SF2">
    <property type="entry name" value="ABC TRANSPORTER SUBSTRATE-BINDING PROTEIN"/>
    <property type="match status" value="1"/>
</dbReference>
<sequence length="352" mass="39139">MMKKFFWTSLAGLTVLTACGGGENLDDESDSANGSDELVISTWGFAEDFFREEVFTPFEEEHGVTIVLDTGNNAERLSRVEQGSSKVDLIYLSDYYAQQGIEADLFETIDRENIPNLDDIYDVAKAPTGEEYGPAYTIAQFGIAYHPDRTDKDISSWADLWDAELERNITIPGITTTSGPMFLDAASRVAGNETFNEDEAFTQLANLNPNIVTEYEGTSEFVNMFVQGEVAAGPIMEMFFADVQESVPEAQFISPEEGGYAVINTVNIVKGSENKELAEAFIDWILSEEVQRAAALAKIDSPVHTSLNLTEEEAEGITYGDDVIESLIVLDMSFVNENNDHWIDRWNREFAQ</sequence>
<dbReference type="Pfam" id="PF13343">
    <property type="entry name" value="SBP_bac_6"/>
    <property type="match status" value="1"/>
</dbReference>
<dbReference type="GO" id="GO:0030975">
    <property type="term" value="F:thiamine binding"/>
    <property type="evidence" value="ECO:0007669"/>
    <property type="project" value="TreeGrafter"/>
</dbReference>
<keyword evidence="1" id="KW-0732">Signal</keyword>
<dbReference type="PROSITE" id="PS51257">
    <property type="entry name" value="PROKAR_LIPOPROTEIN"/>
    <property type="match status" value="1"/>
</dbReference>
<evidence type="ECO:0000313" key="3">
    <source>
        <dbReference type="Proteomes" id="UP001057753"/>
    </source>
</evidence>
<dbReference type="PANTHER" id="PTHR30006">
    <property type="entry name" value="THIAMINE-BINDING PERIPLASMIC PROTEIN-RELATED"/>
    <property type="match status" value="1"/>
</dbReference>
<dbReference type="Proteomes" id="UP001057753">
    <property type="component" value="Unassembled WGS sequence"/>
</dbReference>
<evidence type="ECO:0000313" key="2">
    <source>
        <dbReference type="EMBL" id="MCR6097251.1"/>
    </source>
</evidence>
<dbReference type="EMBL" id="JABXYM010000001">
    <property type="protein sequence ID" value="MCR6097251.1"/>
    <property type="molecule type" value="Genomic_DNA"/>
</dbReference>